<sequence length="338" mass="37424">MIESESNVNSTVAAYRKTLLGGEPSLTIADLAYRTGTPIERVNSYWVAMGFTPVAEDVPTFTEMDLEAYQTWSSLIDSGKIDLNTGLSFVRAQSHIADRLVLWQTEALVDDVSRRFNLDDTTARITTLDRFRDFLPFLESEMIYTWKRQLEALISRIDMEVSHRGQVGATGKFPLMRTFGFVDMVSYTSSSTHLTEIDLIDLINRFENICREAIPSAGGRVVKMIGDAVFYIADDLPTGLRVVTELIEKLTSDKNLLPVRASVVQGAVFSRSGDVFGPTVNLASRLTDVAPVGQILTDSETASRIISGEGGVSYVAEPVKEADLRGVGKVMPFRVYKR</sequence>
<dbReference type="PANTHER" id="PTHR43081:SF1">
    <property type="entry name" value="ADENYLATE CYCLASE, TERMINAL-DIFFERENTIATION SPECIFIC"/>
    <property type="match status" value="1"/>
</dbReference>
<dbReference type="STRING" id="525245.HMPREF0044_0791"/>
<dbReference type="HOGENOM" id="CLU_043761_1_0_11"/>
<evidence type="ECO:0000313" key="4">
    <source>
        <dbReference type="Proteomes" id="UP000010301"/>
    </source>
</evidence>
<reference evidence="3 4" key="1">
    <citation type="submission" date="2009-01" db="EMBL/GenBank/DDBJ databases">
        <authorList>
            <person name="Qin X."/>
            <person name="Bachman B."/>
            <person name="Battles P."/>
            <person name="Bell A."/>
            <person name="Bess C."/>
            <person name="Bickham C."/>
            <person name="Chaboub L."/>
            <person name="Chen D."/>
            <person name="Coyle M."/>
            <person name="Deiros D.R."/>
            <person name="Dinh H."/>
            <person name="Forbes L."/>
            <person name="Fowler G."/>
            <person name="Francisco L."/>
            <person name="Fu Q."/>
            <person name="Gubbala S."/>
            <person name="Hale W."/>
            <person name="Han Y."/>
            <person name="Hemphill L."/>
            <person name="Highlander S.K."/>
            <person name="Hirani K."/>
            <person name="Hogues M."/>
            <person name="Jackson L."/>
            <person name="Jakkamsetti A."/>
            <person name="Javaid M."/>
            <person name="Jiang H."/>
            <person name="Korchina V."/>
            <person name="Kovar C."/>
            <person name="Lara F."/>
            <person name="Lee S."/>
            <person name="Mata R."/>
            <person name="Mathew T."/>
            <person name="Moen C."/>
            <person name="Morales K."/>
            <person name="Munidasa M."/>
            <person name="Nazareth L."/>
            <person name="Ngo R."/>
            <person name="Nguyen L."/>
            <person name="Okwuonu G."/>
            <person name="Ongeri F."/>
            <person name="Patil S."/>
            <person name="Petrosino J."/>
            <person name="Pham C."/>
            <person name="Pham P."/>
            <person name="Pu L.-L."/>
            <person name="Puazo M."/>
            <person name="Raj R."/>
            <person name="Reid J."/>
            <person name="Rouhana J."/>
            <person name="Saada N."/>
            <person name="Shang Y."/>
            <person name="Simmons D."/>
            <person name="Thornton R."/>
            <person name="Warren J."/>
            <person name="Weissenberger G."/>
            <person name="Zhang J."/>
            <person name="Zhang L."/>
            <person name="Zhou C."/>
            <person name="Zhu D."/>
            <person name="Muzny D."/>
            <person name="Worley K."/>
            <person name="Gibbs R."/>
        </authorList>
    </citation>
    <scope>NUCLEOTIDE SEQUENCE [LARGE SCALE GENOMIC DNA]</scope>
    <source>
        <strain evidence="3 4">DSM 15436</strain>
    </source>
</reference>
<name>C0VZR3_9ACTO</name>
<dbReference type="PROSITE" id="PS50125">
    <property type="entry name" value="GUANYLATE_CYCLASE_2"/>
    <property type="match status" value="1"/>
</dbReference>
<dbReference type="eggNOG" id="COG2114">
    <property type="taxonomic scope" value="Bacteria"/>
</dbReference>
<feature type="domain" description="Guanylate cyclase" evidence="2">
    <location>
        <begin position="178"/>
        <end position="287"/>
    </location>
</feature>
<protein>
    <submittedName>
        <fullName evidence="3">Adenylate/guanylate cyclase catalytic domain protein</fullName>
    </submittedName>
</protein>
<dbReference type="InterPro" id="IPR001054">
    <property type="entry name" value="A/G_cyclase"/>
</dbReference>
<dbReference type="SUPFAM" id="SSF55073">
    <property type="entry name" value="Nucleotide cyclase"/>
    <property type="match status" value="1"/>
</dbReference>
<keyword evidence="4" id="KW-1185">Reference proteome</keyword>
<evidence type="ECO:0000259" key="2">
    <source>
        <dbReference type="PROSITE" id="PS50125"/>
    </source>
</evidence>
<proteinExistence type="inferred from homology"/>
<dbReference type="InterPro" id="IPR029787">
    <property type="entry name" value="Nucleotide_cyclase"/>
</dbReference>
<organism evidence="3 4">
    <name type="scientific">Gleimia coleocanis DSM 15436</name>
    <dbReference type="NCBI Taxonomy" id="525245"/>
    <lineage>
        <taxon>Bacteria</taxon>
        <taxon>Bacillati</taxon>
        <taxon>Actinomycetota</taxon>
        <taxon>Actinomycetes</taxon>
        <taxon>Actinomycetales</taxon>
        <taxon>Actinomycetaceae</taxon>
        <taxon>Gleimia</taxon>
    </lineage>
</organism>
<dbReference type="GO" id="GO:0009190">
    <property type="term" value="P:cyclic nucleotide biosynthetic process"/>
    <property type="evidence" value="ECO:0007669"/>
    <property type="project" value="InterPro"/>
</dbReference>
<dbReference type="PANTHER" id="PTHR43081">
    <property type="entry name" value="ADENYLATE CYCLASE, TERMINAL-DIFFERENTIATION SPECIFIC-RELATED"/>
    <property type="match status" value="1"/>
</dbReference>
<evidence type="ECO:0000256" key="1">
    <source>
        <dbReference type="ARBA" id="ARBA00005381"/>
    </source>
</evidence>
<comment type="caution">
    <text evidence="3">The sequence shown here is derived from an EMBL/GenBank/DDBJ whole genome shotgun (WGS) entry which is preliminary data.</text>
</comment>
<gene>
    <name evidence="3" type="ORF">HMPREF0044_0791</name>
</gene>
<dbReference type="GO" id="GO:0004016">
    <property type="term" value="F:adenylate cyclase activity"/>
    <property type="evidence" value="ECO:0007669"/>
    <property type="project" value="UniProtKB-ARBA"/>
</dbReference>
<dbReference type="CDD" id="cd07302">
    <property type="entry name" value="CHD"/>
    <property type="match status" value="1"/>
</dbReference>
<dbReference type="RefSeq" id="WP_006546563.1">
    <property type="nucleotide sequence ID" value="NZ_DS999543.1"/>
</dbReference>
<dbReference type="InterPro" id="IPR050697">
    <property type="entry name" value="Adenylyl/Guanylyl_Cyclase_3/4"/>
</dbReference>
<comment type="similarity">
    <text evidence="1">Belongs to the adenylyl cyclase class-3 family.</text>
</comment>
<dbReference type="Pfam" id="PF00211">
    <property type="entry name" value="Guanylate_cyc"/>
    <property type="match status" value="1"/>
</dbReference>
<accession>C0VZR3</accession>
<dbReference type="GO" id="GO:0035556">
    <property type="term" value="P:intracellular signal transduction"/>
    <property type="evidence" value="ECO:0007669"/>
    <property type="project" value="InterPro"/>
</dbReference>
<dbReference type="AlphaFoldDB" id="C0VZR3"/>
<dbReference type="OrthoDB" id="310836at2"/>
<dbReference type="EMBL" id="ACFG01000030">
    <property type="protein sequence ID" value="EEH63772.1"/>
    <property type="molecule type" value="Genomic_DNA"/>
</dbReference>
<dbReference type="Proteomes" id="UP000010301">
    <property type="component" value="Unassembled WGS sequence"/>
</dbReference>
<evidence type="ECO:0000313" key="3">
    <source>
        <dbReference type="EMBL" id="EEH63772.1"/>
    </source>
</evidence>
<dbReference type="Gene3D" id="3.30.70.1230">
    <property type="entry name" value="Nucleotide cyclase"/>
    <property type="match status" value="1"/>
</dbReference>